<dbReference type="GO" id="GO:0005886">
    <property type="term" value="C:plasma membrane"/>
    <property type="evidence" value="ECO:0007669"/>
    <property type="project" value="UniProtKB-SubCell"/>
</dbReference>
<dbReference type="RefSeq" id="WP_243331033.1">
    <property type="nucleotide sequence ID" value="NZ_AP027081.1"/>
</dbReference>
<evidence type="ECO:0000313" key="11">
    <source>
        <dbReference type="Proteomes" id="UP001228113"/>
    </source>
</evidence>
<keyword evidence="3" id="KW-0813">Transport</keyword>
<evidence type="ECO:0000256" key="5">
    <source>
        <dbReference type="ARBA" id="ARBA00022692"/>
    </source>
</evidence>
<keyword evidence="5 8" id="KW-0812">Transmembrane</keyword>
<feature type="transmembrane region" description="Helical" evidence="8">
    <location>
        <begin position="341"/>
        <end position="361"/>
    </location>
</feature>
<dbReference type="CDD" id="cd17503">
    <property type="entry name" value="MFS_LmrB_MDR_like"/>
    <property type="match status" value="1"/>
</dbReference>
<reference evidence="10" key="1">
    <citation type="journal article" date="2023" name="Int. J. Syst. Evol. Microbiol.">
        <title>Mesoterricola silvestris gen. nov., sp. nov., Mesoterricola sediminis sp. nov., Geothrix oryzae sp. nov., Geothrix edaphica sp. nov., Geothrix rubra sp. nov., and Geothrix limicola sp. nov., six novel members of Acidobacteriota isolated from soils.</title>
        <authorList>
            <person name="Itoh H."/>
            <person name="Sugisawa Y."/>
            <person name="Mise K."/>
            <person name="Xu Z."/>
            <person name="Kuniyasu M."/>
            <person name="Ushijima N."/>
            <person name="Kawano K."/>
            <person name="Kobayashi E."/>
            <person name="Shiratori Y."/>
            <person name="Masuda Y."/>
            <person name="Senoo K."/>
        </authorList>
    </citation>
    <scope>NUCLEOTIDE SEQUENCE</scope>
    <source>
        <strain evidence="10">W786</strain>
    </source>
</reference>
<keyword evidence="6 8" id="KW-1133">Transmembrane helix</keyword>
<dbReference type="PRINTS" id="PR01036">
    <property type="entry name" value="TCRTETB"/>
</dbReference>
<dbReference type="InterPro" id="IPR036259">
    <property type="entry name" value="MFS_trans_sf"/>
</dbReference>
<feature type="transmembrane region" description="Helical" evidence="8">
    <location>
        <begin position="492"/>
        <end position="510"/>
    </location>
</feature>
<dbReference type="PROSITE" id="PS50850">
    <property type="entry name" value="MFS"/>
    <property type="match status" value="1"/>
</dbReference>
<dbReference type="EMBL" id="AP027081">
    <property type="protein sequence ID" value="BDU76927.1"/>
    <property type="molecule type" value="Genomic_DNA"/>
</dbReference>
<dbReference type="GO" id="GO:0022857">
    <property type="term" value="F:transmembrane transporter activity"/>
    <property type="evidence" value="ECO:0007669"/>
    <property type="project" value="InterPro"/>
</dbReference>
<feature type="transmembrane region" description="Helical" evidence="8">
    <location>
        <begin position="12"/>
        <end position="33"/>
    </location>
</feature>
<evidence type="ECO:0000256" key="7">
    <source>
        <dbReference type="ARBA" id="ARBA00023136"/>
    </source>
</evidence>
<dbReference type="InterPro" id="IPR011701">
    <property type="entry name" value="MFS"/>
</dbReference>
<feature type="transmembrane region" description="Helical" evidence="8">
    <location>
        <begin position="373"/>
        <end position="391"/>
    </location>
</feature>
<feature type="domain" description="Major facilitator superfamily (MFS) profile" evidence="9">
    <location>
        <begin position="15"/>
        <end position="515"/>
    </location>
</feature>
<keyword evidence="11" id="KW-1185">Reference proteome</keyword>
<keyword evidence="7 8" id="KW-0472">Membrane</keyword>
<dbReference type="Proteomes" id="UP001228113">
    <property type="component" value="Chromosome"/>
</dbReference>
<evidence type="ECO:0000256" key="8">
    <source>
        <dbReference type="SAM" id="Phobius"/>
    </source>
</evidence>
<evidence type="ECO:0000259" key="9">
    <source>
        <dbReference type="PROSITE" id="PS50850"/>
    </source>
</evidence>
<sequence>MTPERPQKAFNPWLIALVVMIATFMEVLDTSVANVALPHIAGNLSSTVDEATWVLTSYLVANAVVLPLGGYFGMLFGRKRFYMTCVLLFTVSSLLCGLAPSLPWLIFFRIMQGLGGGALQPTSQAILVENFPHEKRGAAMALYGMGVVLAPIVGPVLGGWITDNYSWHWIFLINVPVGALSLFLTYRMVHDPPTLKRASIKEGFQVDYLGIGILTLGLAALEIVLDEGQRRDWFASNLIVVCAVLAVVCLVGVVFYLLKKDHPILDLRLLKDRNFAVSTVMLFVLGFVLYGSLAVLPIFLQTLLGYTASLSGWILSPGGVVILFMMPLVARLLKFVDTRKLIAFGFMTCGAGLLWMSAFNLQVPFQTAMMSRMLQSLGLAFLFIPMNVTAFQNVPMDKTSYATGMLNLVRNIGGSTGIALVSTILSRRGQVHQANLVGNLHPGSLQYQGFLQNAQHVLVAKGSSLPDAAHQAQGMAYGTLLRQANMMAFSDTFWIMGVLCFVLLPLLLLMRKTHAGQKPVVMDH</sequence>
<evidence type="ECO:0000256" key="1">
    <source>
        <dbReference type="ARBA" id="ARBA00004651"/>
    </source>
</evidence>
<evidence type="ECO:0000256" key="4">
    <source>
        <dbReference type="ARBA" id="ARBA00022475"/>
    </source>
</evidence>
<feature type="transmembrane region" description="Helical" evidence="8">
    <location>
        <begin position="140"/>
        <end position="161"/>
    </location>
</feature>
<proteinExistence type="inferred from homology"/>
<evidence type="ECO:0000256" key="2">
    <source>
        <dbReference type="ARBA" id="ARBA00008537"/>
    </source>
</evidence>
<organism evidence="10 11">
    <name type="scientific">Mesoterricola sediminis</name>
    <dbReference type="NCBI Taxonomy" id="2927980"/>
    <lineage>
        <taxon>Bacteria</taxon>
        <taxon>Pseudomonadati</taxon>
        <taxon>Acidobacteriota</taxon>
        <taxon>Holophagae</taxon>
        <taxon>Holophagales</taxon>
        <taxon>Holophagaceae</taxon>
        <taxon>Mesoterricola</taxon>
    </lineage>
</organism>
<gene>
    <name evidence="10" type="ORF">METESE_18850</name>
</gene>
<dbReference type="Gene3D" id="1.20.1720.10">
    <property type="entry name" value="Multidrug resistance protein D"/>
    <property type="match status" value="1"/>
</dbReference>
<dbReference type="NCBIfam" id="TIGR00711">
    <property type="entry name" value="efflux_EmrB"/>
    <property type="match status" value="1"/>
</dbReference>
<comment type="similarity">
    <text evidence="2">Belongs to the major facilitator superfamily. EmrB family.</text>
</comment>
<feature type="transmembrane region" description="Helical" evidence="8">
    <location>
        <begin position="206"/>
        <end position="225"/>
    </location>
</feature>
<dbReference type="KEGG" id="msea:METESE_18850"/>
<dbReference type="Pfam" id="PF07690">
    <property type="entry name" value="MFS_1"/>
    <property type="match status" value="1"/>
</dbReference>
<dbReference type="Gene3D" id="1.20.1250.20">
    <property type="entry name" value="MFS general substrate transporter like domains"/>
    <property type="match status" value="1"/>
</dbReference>
<feature type="transmembrane region" description="Helical" evidence="8">
    <location>
        <begin position="53"/>
        <end position="74"/>
    </location>
</feature>
<dbReference type="SUPFAM" id="SSF103473">
    <property type="entry name" value="MFS general substrate transporter"/>
    <property type="match status" value="1"/>
</dbReference>
<dbReference type="PANTHER" id="PTHR42718:SF9">
    <property type="entry name" value="MAJOR FACILITATOR SUPERFAMILY MULTIDRUG TRANSPORTER MFSC"/>
    <property type="match status" value="1"/>
</dbReference>
<keyword evidence="4" id="KW-1003">Cell membrane</keyword>
<dbReference type="PANTHER" id="PTHR42718">
    <property type="entry name" value="MAJOR FACILITATOR SUPERFAMILY MULTIDRUG TRANSPORTER MFSC"/>
    <property type="match status" value="1"/>
</dbReference>
<accession>A0AA48KE27</accession>
<feature type="transmembrane region" description="Helical" evidence="8">
    <location>
        <begin position="81"/>
        <end position="100"/>
    </location>
</feature>
<dbReference type="PROSITE" id="PS00217">
    <property type="entry name" value="SUGAR_TRANSPORT_2"/>
    <property type="match status" value="1"/>
</dbReference>
<feature type="transmembrane region" description="Helical" evidence="8">
    <location>
        <begin position="167"/>
        <end position="186"/>
    </location>
</feature>
<dbReference type="AlphaFoldDB" id="A0AA48KE27"/>
<evidence type="ECO:0000256" key="6">
    <source>
        <dbReference type="ARBA" id="ARBA00022989"/>
    </source>
</evidence>
<evidence type="ECO:0000256" key="3">
    <source>
        <dbReference type="ARBA" id="ARBA00022448"/>
    </source>
</evidence>
<feature type="transmembrane region" description="Helical" evidence="8">
    <location>
        <begin position="237"/>
        <end position="258"/>
    </location>
</feature>
<feature type="transmembrane region" description="Helical" evidence="8">
    <location>
        <begin position="279"/>
        <end position="300"/>
    </location>
</feature>
<evidence type="ECO:0000313" key="10">
    <source>
        <dbReference type="EMBL" id="BDU76927.1"/>
    </source>
</evidence>
<dbReference type="InterPro" id="IPR005829">
    <property type="entry name" value="Sugar_transporter_CS"/>
</dbReference>
<dbReference type="InterPro" id="IPR004638">
    <property type="entry name" value="EmrB-like"/>
</dbReference>
<name>A0AA48KE27_9BACT</name>
<feature type="transmembrane region" description="Helical" evidence="8">
    <location>
        <begin position="306"/>
        <end position="329"/>
    </location>
</feature>
<protein>
    <submittedName>
        <fullName evidence="10">EmrB/QacA family drug resistance transporter</fullName>
    </submittedName>
</protein>
<comment type="subcellular location">
    <subcellularLocation>
        <location evidence="1">Cell membrane</location>
        <topology evidence="1">Multi-pass membrane protein</topology>
    </subcellularLocation>
</comment>
<dbReference type="InterPro" id="IPR020846">
    <property type="entry name" value="MFS_dom"/>
</dbReference>